<name>T1IIG8_STRMM</name>
<dbReference type="InterPro" id="IPR047348">
    <property type="entry name" value="XRCC3-like_C"/>
</dbReference>
<accession>T1IIG8</accession>
<protein>
    <recommendedName>
        <fullName evidence="10">RecA family profile 1 domain-containing protein</fullName>
    </recommendedName>
</protein>
<dbReference type="Pfam" id="PF26169">
    <property type="entry name" value="HHH_XRCC3_RpoA"/>
    <property type="match status" value="1"/>
</dbReference>
<dbReference type="OMA" id="WANQVTV"/>
<evidence type="ECO:0000256" key="2">
    <source>
        <dbReference type="ARBA" id="ARBA00007095"/>
    </source>
</evidence>
<dbReference type="InterPro" id="IPR020588">
    <property type="entry name" value="RecA_ATP-bd"/>
</dbReference>
<proteinExistence type="inferred from homology"/>
<dbReference type="PROSITE" id="PS50162">
    <property type="entry name" value="RECA_2"/>
    <property type="match status" value="1"/>
</dbReference>
<dbReference type="SUPFAM" id="SSF52540">
    <property type="entry name" value="P-loop containing nucleoside triphosphate hydrolases"/>
    <property type="match status" value="1"/>
</dbReference>
<comment type="subcellular location">
    <subcellularLocation>
        <location evidence="1">Nucleus</location>
    </subcellularLocation>
</comment>
<dbReference type="PANTHER" id="PTHR46487">
    <property type="entry name" value="DNA REPAIR PROTEIN XRCC3"/>
    <property type="match status" value="1"/>
</dbReference>
<reference evidence="12" key="1">
    <citation type="submission" date="2011-05" db="EMBL/GenBank/DDBJ databases">
        <authorList>
            <person name="Richards S.R."/>
            <person name="Qu J."/>
            <person name="Jiang H."/>
            <person name="Jhangiani S.N."/>
            <person name="Agravi P."/>
            <person name="Goodspeed R."/>
            <person name="Gross S."/>
            <person name="Mandapat C."/>
            <person name="Jackson L."/>
            <person name="Mathew T."/>
            <person name="Pu L."/>
            <person name="Thornton R."/>
            <person name="Saada N."/>
            <person name="Wilczek-Boney K.B."/>
            <person name="Lee S."/>
            <person name="Kovar C."/>
            <person name="Wu Y."/>
            <person name="Scherer S.E."/>
            <person name="Worley K.C."/>
            <person name="Muzny D.M."/>
            <person name="Gibbs R."/>
        </authorList>
    </citation>
    <scope>NUCLEOTIDE SEQUENCE</scope>
    <source>
        <strain evidence="12">Brora</strain>
    </source>
</reference>
<evidence type="ECO:0000313" key="11">
    <source>
        <dbReference type="EnsemblMetazoa" id="SMAR000666-PA"/>
    </source>
</evidence>
<dbReference type="eggNOG" id="KOG1564">
    <property type="taxonomic scope" value="Eukaryota"/>
</dbReference>
<keyword evidence="4" id="KW-0227">DNA damage</keyword>
<evidence type="ECO:0000256" key="3">
    <source>
        <dbReference type="ARBA" id="ARBA00022741"/>
    </source>
</evidence>
<evidence type="ECO:0000313" key="12">
    <source>
        <dbReference type="Proteomes" id="UP000014500"/>
    </source>
</evidence>
<keyword evidence="5" id="KW-0067">ATP-binding</keyword>
<dbReference type="AlphaFoldDB" id="T1IIG8"/>
<evidence type="ECO:0000259" key="10">
    <source>
        <dbReference type="PROSITE" id="PS50162"/>
    </source>
</evidence>
<dbReference type="GO" id="GO:0005524">
    <property type="term" value="F:ATP binding"/>
    <property type="evidence" value="ECO:0007669"/>
    <property type="project" value="UniProtKB-KW"/>
</dbReference>
<evidence type="ECO:0000256" key="1">
    <source>
        <dbReference type="ARBA" id="ARBA00004123"/>
    </source>
</evidence>
<dbReference type="InterPro" id="IPR058766">
    <property type="entry name" value="HHH_XRCC3_RAD51B"/>
</dbReference>
<dbReference type="PhylomeDB" id="T1IIG8"/>
<dbReference type="GO" id="GO:0090656">
    <property type="term" value="P:t-circle formation"/>
    <property type="evidence" value="ECO:0007669"/>
    <property type="project" value="TreeGrafter"/>
</dbReference>
<dbReference type="Gene3D" id="3.40.50.300">
    <property type="entry name" value="P-loop containing nucleotide triphosphate hydrolases"/>
    <property type="match status" value="1"/>
</dbReference>
<dbReference type="PIRSF" id="PIRSF005856">
    <property type="entry name" value="Rad51"/>
    <property type="match status" value="1"/>
</dbReference>
<dbReference type="GO" id="GO:0045003">
    <property type="term" value="P:double-strand break repair via synthesis-dependent strand annealing"/>
    <property type="evidence" value="ECO:0007669"/>
    <property type="project" value="TreeGrafter"/>
</dbReference>
<dbReference type="HOGENOM" id="CLU_041732_1_0_1"/>
<dbReference type="GO" id="GO:0005657">
    <property type="term" value="C:replication fork"/>
    <property type="evidence" value="ECO:0007669"/>
    <property type="project" value="TreeGrafter"/>
</dbReference>
<dbReference type="GO" id="GO:0071140">
    <property type="term" value="P:resolution of mitotic recombination intermediates"/>
    <property type="evidence" value="ECO:0007669"/>
    <property type="project" value="TreeGrafter"/>
</dbReference>
<dbReference type="GO" id="GO:0000400">
    <property type="term" value="F:four-way junction DNA binding"/>
    <property type="evidence" value="ECO:0007669"/>
    <property type="project" value="TreeGrafter"/>
</dbReference>
<keyword evidence="3" id="KW-0547">Nucleotide-binding</keyword>
<dbReference type="GO" id="GO:0140664">
    <property type="term" value="F:ATP-dependent DNA damage sensor activity"/>
    <property type="evidence" value="ECO:0007669"/>
    <property type="project" value="InterPro"/>
</dbReference>
<keyword evidence="12" id="KW-1185">Reference proteome</keyword>
<dbReference type="STRING" id="126957.T1IIG8"/>
<feature type="domain" description="RecA family profile 1" evidence="10">
    <location>
        <begin position="76"/>
        <end position="251"/>
    </location>
</feature>
<dbReference type="InterPro" id="IPR027417">
    <property type="entry name" value="P-loop_NTPase"/>
</dbReference>
<dbReference type="InterPro" id="IPR013632">
    <property type="entry name" value="Rad51_C"/>
</dbReference>
<evidence type="ECO:0000256" key="7">
    <source>
        <dbReference type="ARBA" id="ARBA00023172"/>
    </source>
</evidence>
<keyword evidence="7" id="KW-0233">DNA recombination</keyword>
<keyword evidence="9" id="KW-0539">Nucleus</keyword>
<dbReference type="Proteomes" id="UP000014500">
    <property type="component" value="Unassembled WGS sequence"/>
</dbReference>
<sequence length="327" mass="36668">MEWAKLDLDPRIKDIICTSRLKSCSDILTATRSELLNQTGLCFKDVNEVIKAVSKYVVKQPPTSVLQKFRDPANLLNRKLSLGSPVLDEFLKGGILVERITEISGGSASGKTQLCLQLALTCQLPREQNGLNAGVAYICTEDAFPNKRFYQLKEIFRSKHHEIKDINLSDNVFIQHVADVDRLKKCIDNAVPALIQRNKIGLVIIDSVAALFRGEYEQDYIRRANDLNCLGSRLHRFCFEYKITVVCVNQITDVPGGNSIPSLGIIWSNLINVRLFLSRELTFTRPVMKIEGSESTSAVYRTLEVVFSPNLPKSTCRFKIDETGVSG</sequence>
<organism evidence="11 12">
    <name type="scientific">Strigamia maritima</name>
    <name type="common">European centipede</name>
    <name type="synonym">Geophilus maritimus</name>
    <dbReference type="NCBI Taxonomy" id="126957"/>
    <lineage>
        <taxon>Eukaryota</taxon>
        <taxon>Metazoa</taxon>
        <taxon>Ecdysozoa</taxon>
        <taxon>Arthropoda</taxon>
        <taxon>Myriapoda</taxon>
        <taxon>Chilopoda</taxon>
        <taxon>Pleurostigmophora</taxon>
        <taxon>Geophilomorpha</taxon>
        <taxon>Linotaeniidae</taxon>
        <taxon>Strigamia</taxon>
    </lineage>
</organism>
<evidence type="ECO:0000256" key="5">
    <source>
        <dbReference type="ARBA" id="ARBA00022840"/>
    </source>
</evidence>
<dbReference type="GO" id="GO:0000722">
    <property type="term" value="P:telomere maintenance via recombination"/>
    <property type="evidence" value="ECO:0007669"/>
    <property type="project" value="TreeGrafter"/>
</dbReference>
<dbReference type="EnsemblMetazoa" id="SMAR000666-RA">
    <property type="protein sequence ID" value="SMAR000666-PA"/>
    <property type="gene ID" value="SMAR000666"/>
</dbReference>
<dbReference type="EMBL" id="AFFK01014262">
    <property type="status" value="NOT_ANNOTATED_CDS"/>
    <property type="molecule type" value="Genomic_DNA"/>
</dbReference>
<dbReference type="GO" id="GO:0033065">
    <property type="term" value="C:Rad51C-XRCC3 complex"/>
    <property type="evidence" value="ECO:0007669"/>
    <property type="project" value="TreeGrafter"/>
</dbReference>
<evidence type="ECO:0000256" key="8">
    <source>
        <dbReference type="ARBA" id="ARBA00023204"/>
    </source>
</evidence>
<evidence type="ECO:0000256" key="6">
    <source>
        <dbReference type="ARBA" id="ARBA00023125"/>
    </source>
</evidence>
<keyword evidence="8" id="KW-0234">DNA repair</keyword>
<comment type="similarity">
    <text evidence="2">Belongs to the RecA family. RAD51 subfamily.</text>
</comment>
<dbReference type="CDD" id="cd19491">
    <property type="entry name" value="XRCC3"/>
    <property type="match status" value="1"/>
</dbReference>
<keyword evidence="6" id="KW-0238">DNA-binding</keyword>
<dbReference type="Pfam" id="PF08423">
    <property type="entry name" value="Rad51"/>
    <property type="match status" value="1"/>
</dbReference>
<reference evidence="11" key="2">
    <citation type="submission" date="2015-02" db="UniProtKB">
        <authorList>
            <consortium name="EnsemblMetazoa"/>
        </authorList>
    </citation>
    <scope>IDENTIFICATION</scope>
</reference>
<evidence type="ECO:0000256" key="9">
    <source>
        <dbReference type="ARBA" id="ARBA00023242"/>
    </source>
</evidence>
<dbReference type="PANTHER" id="PTHR46487:SF1">
    <property type="entry name" value="DNA REPAIR PROTEIN XRCC3"/>
    <property type="match status" value="1"/>
</dbReference>
<dbReference type="InterPro" id="IPR016467">
    <property type="entry name" value="DNA_recomb/repair_RecA-like"/>
</dbReference>
<evidence type="ECO:0000256" key="4">
    <source>
        <dbReference type="ARBA" id="ARBA00022763"/>
    </source>
</evidence>